<dbReference type="AlphaFoldDB" id="A0AAP0QUE4"/>
<accession>A0AAP0QUE4</accession>
<organism evidence="2 3">
    <name type="scientific">Citrus x changshan-huyou</name>
    <dbReference type="NCBI Taxonomy" id="2935761"/>
    <lineage>
        <taxon>Eukaryota</taxon>
        <taxon>Viridiplantae</taxon>
        <taxon>Streptophyta</taxon>
        <taxon>Embryophyta</taxon>
        <taxon>Tracheophyta</taxon>
        <taxon>Spermatophyta</taxon>
        <taxon>Magnoliopsida</taxon>
        <taxon>eudicotyledons</taxon>
        <taxon>Gunneridae</taxon>
        <taxon>Pentapetalae</taxon>
        <taxon>rosids</taxon>
        <taxon>malvids</taxon>
        <taxon>Sapindales</taxon>
        <taxon>Rutaceae</taxon>
        <taxon>Aurantioideae</taxon>
        <taxon>Citrus</taxon>
    </lineage>
</organism>
<gene>
    <name evidence="2" type="ORF">WN944_001038</name>
</gene>
<dbReference type="EMBL" id="JBCGBO010000004">
    <property type="protein sequence ID" value="KAK9208678.1"/>
    <property type="molecule type" value="Genomic_DNA"/>
</dbReference>
<sequence>MLQTGVPGVTSRSLRLQRAGRFTGEAPSGAVSATVSNSPSPLSQPPSQPSQPPLPAPAEQMSNAMSDNVEINSSSVPVLSRNVED</sequence>
<proteinExistence type="predicted"/>
<reference evidence="2 3" key="1">
    <citation type="submission" date="2024-05" db="EMBL/GenBank/DDBJ databases">
        <title>Haplotype-resolved chromosome-level genome assembly of Huyou (Citrus changshanensis).</title>
        <authorList>
            <person name="Miao C."/>
            <person name="Chen W."/>
            <person name="Wu Y."/>
            <person name="Wang L."/>
            <person name="Zhao S."/>
            <person name="Grierson D."/>
            <person name="Xu C."/>
            <person name="Chen K."/>
        </authorList>
    </citation>
    <scope>NUCLEOTIDE SEQUENCE [LARGE SCALE GENOMIC DNA]</scope>
    <source>
        <strain evidence="2">01-14</strain>
        <tissue evidence="2">Leaf</tissue>
    </source>
</reference>
<protein>
    <submittedName>
        <fullName evidence="2">Uncharacterized protein</fullName>
    </submittedName>
</protein>
<feature type="compositionally biased region" description="Polar residues" evidence="1">
    <location>
        <begin position="60"/>
        <end position="77"/>
    </location>
</feature>
<dbReference type="Proteomes" id="UP001428341">
    <property type="component" value="Unassembled WGS sequence"/>
</dbReference>
<evidence type="ECO:0000313" key="2">
    <source>
        <dbReference type="EMBL" id="KAK9208678.1"/>
    </source>
</evidence>
<feature type="compositionally biased region" description="Pro residues" evidence="1">
    <location>
        <begin position="42"/>
        <end position="56"/>
    </location>
</feature>
<keyword evidence="3" id="KW-1185">Reference proteome</keyword>
<comment type="caution">
    <text evidence="2">The sequence shown here is derived from an EMBL/GenBank/DDBJ whole genome shotgun (WGS) entry which is preliminary data.</text>
</comment>
<evidence type="ECO:0000313" key="3">
    <source>
        <dbReference type="Proteomes" id="UP001428341"/>
    </source>
</evidence>
<evidence type="ECO:0000256" key="1">
    <source>
        <dbReference type="SAM" id="MobiDB-lite"/>
    </source>
</evidence>
<feature type="region of interest" description="Disordered" evidence="1">
    <location>
        <begin position="1"/>
        <end position="85"/>
    </location>
</feature>
<name>A0AAP0QUE4_9ROSI</name>